<dbReference type="GO" id="GO:0098796">
    <property type="term" value="C:membrane protein complex"/>
    <property type="evidence" value="ECO:0007669"/>
    <property type="project" value="UniProtKB-ARBA"/>
</dbReference>
<comment type="similarity">
    <text evidence="1">Belongs to the complex I 24 kDa subunit family.</text>
</comment>
<dbReference type="NCBIfam" id="TIGR01958">
    <property type="entry name" value="nuoE_fam"/>
    <property type="match status" value="1"/>
</dbReference>
<evidence type="ECO:0000256" key="6">
    <source>
        <dbReference type="ARBA" id="ARBA00023014"/>
    </source>
</evidence>
<keyword evidence="10" id="KW-0560">Oxidoreductase</keyword>
<organism evidence="10">
    <name type="scientific">hydrothermal vent metagenome</name>
    <dbReference type="NCBI Taxonomy" id="652676"/>
    <lineage>
        <taxon>unclassified sequences</taxon>
        <taxon>metagenomes</taxon>
        <taxon>ecological metagenomes</taxon>
    </lineage>
</organism>
<name>A0A3B0S9F6_9ZZZZ</name>
<dbReference type="FunFam" id="3.40.30.10:FF:000022">
    <property type="entry name" value="NADH dehydrogenase flavoprotein 2, mitochondrial"/>
    <property type="match status" value="1"/>
</dbReference>
<dbReference type="PROSITE" id="PS01099">
    <property type="entry name" value="COMPLEX1_24K"/>
    <property type="match status" value="1"/>
</dbReference>
<keyword evidence="2" id="KW-0001">2Fe-2S</keyword>
<evidence type="ECO:0000256" key="7">
    <source>
        <dbReference type="ARBA" id="ARBA00023027"/>
    </source>
</evidence>
<evidence type="ECO:0000256" key="1">
    <source>
        <dbReference type="ARBA" id="ARBA00010643"/>
    </source>
</evidence>
<evidence type="ECO:0000256" key="8">
    <source>
        <dbReference type="ARBA" id="ARBA00034078"/>
    </source>
</evidence>
<keyword evidence="10" id="KW-0830">Ubiquinone</keyword>
<dbReference type="Gene3D" id="3.40.30.10">
    <property type="entry name" value="Glutaredoxin"/>
    <property type="match status" value="1"/>
</dbReference>
<keyword evidence="4" id="KW-1278">Translocase</keyword>
<proteinExistence type="inferred from homology"/>
<dbReference type="GO" id="GO:0051537">
    <property type="term" value="F:2 iron, 2 sulfur cluster binding"/>
    <property type="evidence" value="ECO:0007669"/>
    <property type="project" value="UniProtKB-KW"/>
</dbReference>
<evidence type="ECO:0000256" key="4">
    <source>
        <dbReference type="ARBA" id="ARBA00022967"/>
    </source>
</evidence>
<gene>
    <name evidence="10" type="ORF">MNBD_ALPHA08-1717</name>
</gene>
<feature type="region of interest" description="Disordered" evidence="9">
    <location>
        <begin position="170"/>
        <end position="189"/>
    </location>
</feature>
<dbReference type="InterPro" id="IPR036249">
    <property type="entry name" value="Thioredoxin-like_sf"/>
</dbReference>
<dbReference type="GO" id="GO:0003954">
    <property type="term" value="F:NADH dehydrogenase activity"/>
    <property type="evidence" value="ECO:0007669"/>
    <property type="project" value="TreeGrafter"/>
</dbReference>
<sequence>MSVRRLDKVQPTDFKFSPKNLKWAKAKVKEYPKGKEASAVIPVLWKAQEQEGWTSEPAIRYVADMLDMSYIRVMEVATFYTMFHLSPVGTVAHFQVCGTTPCMLRGSGDIIKVCKKRIGEPNKTTADGKFSWEEVECLGACTNAPMVQMEKDVYEDLTANSMNKIIDEFQAGRTPRPGPQIERQFSAPSGGFTSLTDPALYDGSAVQRKPVKKKAAATKATVKKATVKKSAKKSAKKPATKVSTSKATSAPADKHKPQGLKAARKGGPDDLKLISGVGPKIEGILHGLGFFHFDQIAKWKKKEREWVDGYLRFKGRIDRDEWVKQAKALGRTLGKGGAK</sequence>
<dbReference type="EMBL" id="UOEC01000139">
    <property type="protein sequence ID" value="VAV97128.1"/>
    <property type="molecule type" value="Genomic_DNA"/>
</dbReference>
<dbReference type="Gene3D" id="1.10.10.1590">
    <property type="entry name" value="NADH-quinone oxidoreductase subunit E"/>
    <property type="match status" value="1"/>
</dbReference>
<feature type="region of interest" description="Disordered" evidence="9">
    <location>
        <begin position="212"/>
        <end position="269"/>
    </location>
</feature>
<dbReference type="Pfam" id="PF01257">
    <property type="entry name" value="2Fe-2S_thioredx"/>
    <property type="match status" value="1"/>
</dbReference>
<dbReference type="InterPro" id="IPR041921">
    <property type="entry name" value="NuoE_N"/>
</dbReference>
<dbReference type="GO" id="GO:0022804">
    <property type="term" value="F:active transmembrane transporter activity"/>
    <property type="evidence" value="ECO:0007669"/>
    <property type="project" value="UniProtKB-ARBA"/>
</dbReference>
<dbReference type="GO" id="GO:0005739">
    <property type="term" value="C:mitochondrion"/>
    <property type="evidence" value="ECO:0007669"/>
    <property type="project" value="UniProtKB-ARBA"/>
</dbReference>
<dbReference type="PANTHER" id="PTHR10371">
    <property type="entry name" value="NADH DEHYDROGENASE UBIQUINONE FLAVOPROTEIN 2, MITOCHONDRIAL"/>
    <property type="match status" value="1"/>
</dbReference>
<protein>
    <submittedName>
        <fullName evidence="10">NADH-ubiquinone oxidoreductase chain E</fullName>
        <ecNumber evidence="10">1.6.5.3</ecNumber>
    </submittedName>
</protein>
<dbReference type="EC" id="1.6.5.3" evidence="10"/>
<evidence type="ECO:0000313" key="10">
    <source>
        <dbReference type="EMBL" id="VAV97128.1"/>
    </source>
</evidence>
<feature type="compositionally biased region" description="Low complexity" evidence="9">
    <location>
        <begin position="240"/>
        <end position="251"/>
    </location>
</feature>
<dbReference type="InterPro" id="IPR002023">
    <property type="entry name" value="NuoE-like"/>
</dbReference>
<keyword evidence="3" id="KW-0479">Metal-binding</keyword>
<dbReference type="GO" id="GO:1902494">
    <property type="term" value="C:catalytic complex"/>
    <property type="evidence" value="ECO:0007669"/>
    <property type="project" value="UniProtKB-ARBA"/>
</dbReference>
<keyword evidence="6" id="KW-0411">Iron-sulfur</keyword>
<dbReference type="GO" id="GO:0031090">
    <property type="term" value="C:organelle membrane"/>
    <property type="evidence" value="ECO:0007669"/>
    <property type="project" value="UniProtKB-ARBA"/>
</dbReference>
<evidence type="ECO:0000256" key="2">
    <source>
        <dbReference type="ARBA" id="ARBA00022714"/>
    </source>
</evidence>
<keyword evidence="5" id="KW-0408">Iron</keyword>
<evidence type="ECO:0000256" key="3">
    <source>
        <dbReference type="ARBA" id="ARBA00022723"/>
    </source>
</evidence>
<evidence type="ECO:0000256" key="9">
    <source>
        <dbReference type="SAM" id="MobiDB-lite"/>
    </source>
</evidence>
<dbReference type="GO" id="GO:0008324">
    <property type="term" value="F:monoatomic cation transmembrane transporter activity"/>
    <property type="evidence" value="ECO:0007669"/>
    <property type="project" value="UniProtKB-ARBA"/>
</dbReference>
<dbReference type="CDD" id="cd03064">
    <property type="entry name" value="TRX_Fd_NuoE"/>
    <property type="match status" value="1"/>
</dbReference>
<dbReference type="GO" id="GO:0098662">
    <property type="term" value="P:inorganic cation transmembrane transport"/>
    <property type="evidence" value="ECO:0007669"/>
    <property type="project" value="UniProtKB-ARBA"/>
</dbReference>
<dbReference type="GO" id="GO:0031967">
    <property type="term" value="C:organelle envelope"/>
    <property type="evidence" value="ECO:0007669"/>
    <property type="project" value="UniProtKB-ARBA"/>
</dbReference>
<dbReference type="PANTHER" id="PTHR10371:SF3">
    <property type="entry name" value="NADH DEHYDROGENASE [UBIQUINONE] FLAVOPROTEIN 2, MITOCHONDRIAL"/>
    <property type="match status" value="1"/>
</dbReference>
<dbReference type="GO" id="GO:0046872">
    <property type="term" value="F:metal ion binding"/>
    <property type="evidence" value="ECO:0007669"/>
    <property type="project" value="UniProtKB-KW"/>
</dbReference>
<comment type="cofactor">
    <cofactor evidence="8">
        <name>[2Fe-2S] cluster</name>
        <dbReference type="ChEBI" id="CHEBI:190135"/>
    </cofactor>
</comment>
<reference evidence="10" key="1">
    <citation type="submission" date="2018-06" db="EMBL/GenBank/DDBJ databases">
        <authorList>
            <person name="Zhirakovskaya E."/>
        </authorList>
    </citation>
    <scope>NUCLEOTIDE SEQUENCE</scope>
</reference>
<dbReference type="NCBIfam" id="NF005724">
    <property type="entry name" value="PRK07539.1-4"/>
    <property type="match status" value="1"/>
</dbReference>
<dbReference type="InterPro" id="IPR042128">
    <property type="entry name" value="NuoE_dom"/>
</dbReference>
<dbReference type="AlphaFoldDB" id="A0A3B0S9F6"/>
<dbReference type="SUPFAM" id="SSF52833">
    <property type="entry name" value="Thioredoxin-like"/>
    <property type="match status" value="1"/>
</dbReference>
<dbReference type="GO" id="GO:0022890">
    <property type="term" value="F:inorganic cation transmembrane transporter activity"/>
    <property type="evidence" value="ECO:0007669"/>
    <property type="project" value="UniProtKB-ARBA"/>
</dbReference>
<dbReference type="FunFam" id="1.10.10.1590:FF:000001">
    <property type="entry name" value="NADH-quinone oxidoreductase subunit E"/>
    <property type="match status" value="1"/>
</dbReference>
<keyword evidence="7" id="KW-0520">NAD</keyword>
<feature type="compositionally biased region" description="Basic residues" evidence="9">
    <location>
        <begin position="212"/>
        <end position="239"/>
    </location>
</feature>
<evidence type="ECO:0000256" key="5">
    <source>
        <dbReference type="ARBA" id="ARBA00023004"/>
    </source>
</evidence>
<accession>A0A3B0S9F6</accession>